<name>A0AAV4NWZ8_CAEEX</name>
<gene>
    <name evidence="2" type="ORF">CEXT_230981</name>
</gene>
<proteinExistence type="predicted"/>
<evidence type="ECO:0000256" key="1">
    <source>
        <dbReference type="SAM" id="MobiDB-lite"/>
    </source>
</evidence>
<comment type="caution">
    <text evidence="2">The sequence shown here is derived from an EMBL/GenBank/DDBJ whole genome shotgun (WGS) entry which is preliminary data.</text>
</comment>
<keyword evidence="3" id="KW-1185">Reference proteome</keyword>
<organism evidence="2 3">
    <name type="scientific">Caerostris extrusa</name>
    <name type="common">Bark spider</name>
    <name type="synonym">Caerostris bankana</name>
    <dbReference type="NCBI Taxonomy" id="172846"/>
    <lineage>
        <taxon>Eukaryota</taxon>
        <taxon>Metazoa</taxon>
        <taxon>Ecdysozoa</taxon>
        <taxon>Arthropoda</taxon>
        <taxon>Chelicerata</taxon>
        <taxon>Arachnida</taxon>
        <taxon>Araneae</taxon>
        <taxon>Araneomorphae</taxon>
        <taxon>Entelegynae</taxon>
        <taxon>Araneoidea</taxon>
        <taxon>Araneidae</taxon>
        <taxon>Caerostris</taxon>
    </lineage>
</organism>
<accession>A0AAV4NWZ8</accession>
<feature type="region of interest" description="Disordered" evidence="1">
    <location>
        <begin position="81"/>
        <end position="113"/>
    </location>
</feature>
<dbReference type="AlphaFoldDB" id="A0AAV4NWZ8"/>
<sequence>MSNRKFSIGDSDEDDIESEPSTISRFGLLHIRDDIEEDENKENVQERSTSAVMPSTSLLEENPEVESLHSAEILADIQEINEDPESEEFQPKKRTASPTFDPSLPGPSSNGQLFWQKSFKKENPDLQEFHHDLKSKREIWDYSTLSSTSSSIESSPEESSL</sequence>
<feature type="compositionally biased region" description="Polar residues" evidence="1">
    <location>
        <begin position="46"/>
        <end position="59"/>
    </location>
</feature>
<dbReference type="EMBL" id="BPLR01003843">
    <property type="protein sequence ID" value="GIX89263.1"/>
    <property type="molecule type" value="Genomic_DNA"/>
</dbReference>
<reference evidence="2 3" key="1">
    <citation type="submission" date="2021-06" db="EMBL/GenBank/DDBJ databases">
        <title>Caerostris extrusa draft genome.</title>
        <authorList>
            <person name="Kono N."/>
            <person name="Arakawa K."/>
        </authorList>
    </citation>
    <scope>NUCLEOTIDE SEQUENCE [LARGE SCALE GENOMIC DNA]</scope>
</reference>
<protein>
    <submittedName>
        <fullName evidence="2">Uncharacterized protein</fullName>
    </submittedName>
</protein>
<feature type="compositionally biased region" description="Polar residues" evidence="1">
    <location>
        <begin position="96"/>
        <end position="113"/>
    </location>
</feature>
<evidence type="ECO:0000313" key="3">
    <source>
        <dbReference type="Proteomes" id="UP001054945"/>
    </source>
</evidence>
<evidence type="ECO:0000313" key="2">
    <source>
        <dbReference type="EMBL" id="GIX89263.1"/>
    </source>
</evidence>
<dbReference type="Proteomes" id="UP001054945">
    <property type="component" value="Unassembled WGS sequence"/>
</dbReference>
<feature type="region of interest" description="Disordered" evidence="1">
    <location>
        <begin position="34"/>
        <end position="65"/>
    </location>
</feature>
<feature type="region of interest" description="Disordered" evidence="1">
    <location>
        <begin position="1"/>
        <end position="22"/>
    </location>
</feature>